<organism evidence="3 4">
    <name type="scientific">Chitinophaga agri</name>
    <dbReference type="NCBI Taxonomy" id="2703787"/>
    <lineage>
        <taxon>Bacteria</taxon>
        <taxon>Pseudomonadati</taxon>
        <taxon>Bacteroidota</taxon>
        <taxon>Chitinophagia</taxon>
        <taxon>Chitinophagales</taxon>
        <taxon>Chitinophagaceae</taxon>
        <taxon>Chitinophaga</taxon>
    </lineage>
</organism>
<dbReference type="InterPro" id="IPR019734">
    <property type="entry name" value="TPR_rpt"/>
</dbReference>
<dbReference type="Gene3D" id="1.25.40.10">
    <property type="entry name" value="Tetratricopeptide repeat domain"/>
    <property type="match status" value="2"/>
</dbReference>
<evidence type="ECO:0000256" key="2">
    <source>
        <dbReference type="SAM" id="SignalP"/>
    </source>
</evidence>
<dbReference type="KEGG" id="chih:GWR21_02370"/>
<dbReference type="InterPro" id="IPR011990">
    <property type="entry name" value="TPR-like_helical_dom_sf"/>
</dbReference>
<dbReference type="AlphaFoldDB" id="A0A6B9Z8B9"/>
<keyword evidence="4" id="KW-1185">Reference proteome</keyword>
<keyword evidence="2" id="KW-0732">Signal</keyword>
<dbReference type="EMBL" id="CP048113">
    <property type="protein sequence ID" value="QHS58478.1"/>
    <property type="molecule type" value="Genomic_DNA"/>
</dbReference>
<dbReference type="RefSeq" id="WP_162330181.1">
    <property type="nucleotide sequence ID" value="NZ_CP048113.1"/>
</dbReference>
<feature type="repeat" description="TPR" evidence="1">
    <location>
        <begin position="177"/>
        <end position="210"/>
    </location>
</feature>
<name>A0A6B9Z8B9_9BACT</name>
<protein>
    <submittedName>
        <fullName evidence="3">Uncharacterized protein</fullName>
    </submittedName>
</protein>
<dbReference type="SMART" id="SM00028">
    <property type="entry name" value="TPR"/>
    <property type="match status" value="3"/>
</dbReference>
<evidence type="ECO:0000313" key="4">
    <source>
        <dbReference type="Proteomes" id="UP000476411"/>
    </source>
</evidence>
<feature type="signal peptide" evidence="2">
    <location>
        <begin position="1"/>
        <end position="22"/>
    </location>
</feature>
<evidence type="ECO:0000256" key="1">
    <source>
        <dbReference type="PROSITE-ProRule" id="PRU00339"/>
    </source>
</evidence>
<feature type="chain" id="PRO_5025560456" evidence="2">
    <location>
        <begin position="23"/>
        <end position="271"/>
    </location>
</feature>
<dbReference type="SUPFAM" id="SSF48452">
    <property type="entry name" value="TPR-like"/>
    <property type="match status" value="1"/>
</dbReference>
<sequence length="271" mass="31551">MKTIIVSLLLLPLLLASYIASAQPPPDKDSVERRFLSNGAYRHHYFAREWQIYLDSALAVLPDEASFWQQKAMPLFKQRKYEAGMVYLDKAVALDAAEYLDYRAFIKCIFQKNYQGAIADFNLAKKAGYHQGVMDHRYDFYLALSYLQLNDYVAAKAALLETIRSVEENTPSAPVHFLYYFYLGIISYETADYNTALDFFNKSLTQYPRFADAGYYKGLCLIRLHQGTAARESFTSSRKNFKEGYSIPEDNAVYEPYPYQVKEWMYNYYIR</sequence>
<evidence type="ECO:0000313" key="3">
    <source>
        <dbReference type="EMBL" id="QHS58478.1"/>
    </source>
</evidence>
<proteinExistence type="predicted"/>
<keyword evidence="1" id="KW-0802">TPR repeat</keyword>
<accession>A0A6B9Z8B9</accession>
<dbReference type="PROSITE" id="PS50005">
    <property type="entry name" value="TPR"/>
    <property type="match status" value="1"/>
</dbReference>
<dbReference type="Proteomes" id="UP000476411">
    <property type="component" value="Chromosome"/>
</dbReference>
<reference evidence="3 4" key="1">
    <citation type="submission" date="2020-01" db="EMBL/GenBank/DDBJ databases">
        <title>Complete genome sequence of Chitinophaga sp. H33E-04 isolated from quinoa roots.</title>
        <authorList>
            <person name="Weon H.-Y."/>
            <person name="Lee S.A."/>
        </authorList>
    </citation>
    <scope>NUCLEOTIDE SEQUENCE [LARGE SCALE GENOMIC DNA]</scope>
    <source>
        <strain evidence="3 4">H33E-04</strain>
    </source>
</reference>
<gene>
    <name evidence="3" type="ORF">GWR21_02370</name>
</gene>